<reference evidence="1" key="1">
    <citation type="journal article" date="2020" name="Stud. Mycol.">
        <title>101 Dothideomycetes genomes: a test case for predicting lifestyles and emergence of pathogens.</title>
        <authorList>
            <person name="Haridas S."/>
            <person name="Albert R."/>
            <person name="Binder M."/>
            <person name="Bloem J."/>
            <person name="Labutti K."/>
            <person name="Salamov A."/>
            <person name="Andreopoulos B."/>
            <person name="Baker S."/>
            <person name="Barry K."/>
            <person name="Bills G."/>
            <person name="Bluhm B."/>
            <person name="Cannon C."/>
            <person name="Castanera R."/>
            <person name="Culley D."/>
            <person name="Daum C."/>
            <person name="Ezra D."/>
            <person name="Gonzalez J."/>
            <person name="Henrissat B."/>
            <person name="Kuo A."/>
            <person name="Liang C."/>
            <person name="Lipzen A."/>
            <person name="Lutzoni F."/>
            <person name="Magnuson J."/>
            <person name="Mondo S."/>
            <person name="Nolan M."/>
            <person name="Ohm R."/>
            <person name="Pangilinan J."/>
            <person name="Park H.-J."/>
            <person name="Ramirez L."/>
            <person name="Alfaro M."/>
            <person name="Sun H."/>
            <person name="Tritt A."/>
            <person name="Yoshinaga Y."/>
            <person name="Zwiers L.-H."/>
            <person name="Turgeon B."/>
            <person name="Goodwin S."/>
            <person name="Spatafora J."/>
            <person name="Crous P."/>
            <person name="Grigoriev I."/>
        </authorList>
    </citation>
    <scope>NUCLEOTIDE SEQUENCE</scope>
    <source>
        <strain evidence="1">CBS 119687</strain>
    </source>
</reference>
<dbReference type="OrthoDB" id="10596290at2759"/>
<dbReference type="RefSeq" id="XP_033519372.1">
    <property type="nucleotide sequence ID" value="XM_033661951.1"/>
</dbReference>
<protein>
    <submittedName>
        <fullName evidence="1">Uncharacterized protein</fullName>
    </submittedName>
</protein>
<evidence type="ECO:0000313" key="1">
    <source>
        <dbReference type="EMBL" id="KAF2124979.1"/>
    </source>
</evidence>
<keyword evidence="2" id="KW-1185">Reference proteome</keyword>
<proteinExistence type="predicted"/>
<evidence type="ECO:0000313" key="2">
    <source>
        <dbReference type="Proteomes" id="UP000799771"/>
    </source>
</evidence>
<organism evidence="1 2">
    <name type="scientific">Dothidotthia symphoricarpi CBS 119687</name>
    <dbReference type="NCBI Taxonomy" id="1392245"/>
    <lineage>
        <taxon>Eukaryota</taxon>
        <taxon>Fungi</taxon>
        <taxon>Dikarya</taxon>
        <taxon>Ascomycota</taxon>
        <taxon>Pezizomycotina</taxon>
        <taxon>Dothideomycetes</taxon>
        <taxon>Pleosporomycetidae</taxon>
        <taxon>Pleosporales</taxon>
        <taxon>Dothidotthiaceae</taxon>
        <taxon>Dothidotthia</taxon>
    </lineage>
</organism>
<name>A0A6A5ZZI5_9PLEO</name>
<gene>
    <name evidence="1" type="ORF">P153DRAFT_117349</name>
</gene>
<accession>A0A6A5ZZI5</accession>
<dbReference type="GeneID" id="54402383"/>
<dbReference type="EMBL" id="ML977517">
    <property type="protein sequence ID" value="KAF2124979.1"/>
    <property type="molecule type" value="Genomic_DNA"/>
</dbReference>
<dbReference type="AlphaFoldDB" id="A0A6A5ZZI5"/>
<sequence length="117" mass="13589">MTEAMLSSPRLELIHRSPTPQSLVIVVPGVDTALPQKWSHPRPNWLKHFSPRSLPAPAIYSFTHNVDSEERRTWKNMVDEGGILLEAVMQLKDNNAEVSRFYDDEYISRKYLVIDRR</sequence>
<dbReference type="Proteomes" id="UP000799771">
    <property type="component" value="Unassembled WGS sequence"/>
</dbReference>